<dbReference type="EMBL" id="CAJMXA010001401">
    <property type="protein sequence ID" value="CAE6459802.1"/>
    <property type="molecule type" value="Genomic_DNA"/>
</dbReference>
<dbReference type="GO" id="GO:0032007">
    <property type="term" value="P:negative regulation of TOR signaling"/>
    <property type="evidence" value="ECO:0007669"/>
    <property type="project" value="TreeGrafter"/>
</dbReference>
<reference evidence="4" key="1">
    <citation type="submission" date="2021-01" db="EMBL/GenBank/DDBJ databases">
        <authorList>
            <person name="Kaushik A."/>
        </authorList>
    </citation>
    <scope>NUCLEOTIDE SEQUENCE</scope>
    <source>
        <strain evidence="4">AG6-10EEA</strain>
    </source>
</reference>
<dbReference type="GO" id="GO:0005634">
    <property type="term" value="C:nucleus"/>
    <property type="evidence" value="ECO:0007669"/>
    <property type="project" value="InterPro"/>
</dbReference>
<feature type="compositionally biased region" description="Polar residues" evidence="2">
    <location>
        <begin position="1127"/>
        <end position="1143"/>
    </location>
</feature>
<feature type="region of interest" description="Disordered" evidence="2">
    <location>
        <begin position="143"/>
        <end position="259"/>
    </location>
</feature>
<comment type="caution">
    <text evidence="4">The sequence shown here is derived from an EMBL/GenBank/DDBJ whole genome shotgun (WGS) entry which is preliminary data.</text>
</comment>
<feature type="compositionally biased region" description="Basic and acidic residues" evidence="2">
    <location>
        <begin position="1102"/>
        <end position="1113"/>
    </location>
</feature>
<dbReference type="GO" id="GO:0005096">
    <property type="term" value="F:GTPase activator activity"/>
    <property type="evidence" value="ECO:0007669"/>
    <property type="project" value="UniProtKB-KW"/>
</dbReference>
<feature type="compositionally biased region" description="Polar residues" evidence="2">
    <location>
        <begin position="1339"/>
        <end position="1350"/>
    </location>
</feature>
<dbReference type="PANTHER" id="PTHR10063">
    <property type="entry name" value="TUBERIN"/>
    <property type="match status" value="1"/>
</dbReference>
<feature type="compositionally biased region" description="Basic and acidic residues" evidence="2">
    <location>
        <begin position="159"/>
        <end position="187"/>
    </location>
</feature>
<feature type="compositionally biased region" description="Low complexity" evidence="2">
    <location>
        <begin position="16"/>
        <end position="27"/>
    </location>
</feature>
<feature type="region of interest" description="Disordered" evidence="2">
    <location>
        <begin position="669"/>
        <end position="715"/>
    </location>
</feature>
<dbReference type="InterPro" id="IPR035974">
    <property type="entry name" value="Rap/Ran-GAP_sf"/>
</dbReference>
<dbReference type="SUPFAM" id="SSF111347">
    <property type="entry name" value="Rap/Ran-GAP"/>
    <property type="match status" value="1"/>
</dbReference>
<feature type="region of interest" description="Disordered" evidence="2">
    <location>
        <begin position="572"/>
        <end position="598"/>
    </location>
</feature>
<dbReference type="Proteomes" id="UP000663853">
    <property type="component" value="Unassembled WGS sequence"/>
</dbReference>
<proteinExistence type="predicted"/>
<feature type="region of interest" description="Disordered" evidence="2">
    <location>
        <begin position="1798"/>
        <end position="1819"/>
    </location>
</feature>
<dbReference type="Pfam" id="PF02145">
    <property type="entry name" value="Rap_GAP"/>
    <property type="match status" value="1"/>
</dbReference>
<organism evidence="4 5">
    <name type="scientific">Rhizoctonia solani</name>
    <dbReference type="NCBI Taxonomy" id="456999"/>
    <lineage>
        <taxon>Eukaryota</taxon>
        <taxon>Fungi</taxon>
        <taxon>Dikarya</taxon>
        <taxon>Basidiomycota</taxon>
        <taxon>Agaricomycotina</taxon>
        <taxon>Agaricomycetes</taxon>
        <taxon>Cantharellales</taxon>
        <taxon>Ceratobasidiaceae</taxon>
        <taxon>Rhizoctonia</taxon>
    </lineage>
</organism>
<evidence type="ECO:0000256" key="1">
    <source>
        <dbReference type="ARBA" id="ARBA00022468"/>
    </source>
</evidence>
<dbReference type="InterPro" id="IPR027107">
    <property type="entry name" value="Tuberin/Ral-act_asu"/>
</dbReference>
<evidence type="ECO:0000313" key="5">
    <source>
        <dbReference type="Proteomes" id="UP000663853"/>
    </source>
</evidence>
<feature type="region of interest" description="Disordered" evidence="2">
    <location>
        <begin position="1313"/>
        <end position="1384"/>
    </location>
</feature>
<sequence>MSYTRLKSLFGRLSRRNSSASESSRPSSPAPSLPHVHSPLHASADIPEEPQVVSDRPVTQRRHSSGVAVTAPSDNHDRADCQNTDSPPQPPLTSPPSPVRSPRKRRPTAITLRASSVGHYDIAVTSESVGRYENKRDINSDIHLPRRVSPKADSIMASTEREEERAGLWRGRVKDRDKDKDEDEGRGTSESSQTGAHTPGRTPRPSFSFFSKLTKSNRPKAGKDSLPRRVSGMFAGASTDSEHQHHVRAPTPGGLSTTPASVNSVGPLVAFSPAGTVPYAAVVTTHAHGSTSLPPRLGAGNDQLSEPPLPLQLQPLDVLLMALTTPHDDSSPPNPAINPTILAAQLAQHLRQPTSLASHPRAVVGAGPAGVCSAAQVGASVLANVIRNLRKRHAKGSWEIVGAWVESMSSLGGEKPGGAIERALLWTALTEPIDETPEFLDEWAERDRTVRVLTDGGKDVLGLRKFVPILGGWIELAVRVVQDDRKTGDLKFKASVERFGSPNGHSTRLYGHSRAYVEAQKCIDATLRLLEDVLRCNASRFDETLVAQVVAIFCGAVSRTIGVWEGDGSIEPVPVDAPTQNSEGIGTHRRYPSSTLASPLASPVSPNIMSMDTSHLTPYAVAASRFVSLARSLQKQTHIPPEVVKSMLEHLALLLAYVKTPMDVLRLGGRRRSVGTRRGSEGLSAGAPTSGRRGSEGGRRGSIAPGGPADPTARGEVDWVDAYSKQELEGEVGSAFKVLLSGPYAVAVGRMLLGLLVPVPVSSDDVLVRSALVSLGASRAIRLSVREAAIPRMARTRFQKDAGGTWTMAGVPSMDEAEMELMELMFNKEPDSASGAWETDRIVGVLGPAFSTWEAVVQDIGSPVEAVLVEMIGIVDDLLQEASENEKAFGIEEGRVVGEVVVAAMQLFTLYSRGQDLRVLDIAVVPDPSIPLLNPVLQALVGVIRKIGLSTPISPPITGTLLGKSTFLTDQSAVSIVRYYVSMSLVTPSTPDYLNNLRQLFQHFYKPDRPLARIELAQVITKLYFGVRDLVDHRKGVVDLCLEVWEADDRNLVRENELQVVLSALKVLGDAIVAGSVETDGRGSTEERLRLLVALIGRDGDCPMLERKPERSSEPSPPENPSRTRDSSPTPMMSLLNALTPSVLTPRELPSESPLPIRSSPHVQPIRPSVQPAPAPPLPGSCVDHVTECKAMAGVVTLIQTFSALAFSPPHSLSSAERTARAPASFQCILVMRDLLALLSPVRGDSIDPEGEAAEERSLIIDGKSCCSYARLAILQWLVRLRADRDHRLYMIKDLDAQIEPFAHLINRTPLRPRVTDTSSAPDPRVRDWERERDRRNRGMTTTAQTNSEARTGRNPSRGRESDSRSRSRQPPAPPPAVAPVKQPIWSIPDTVPFDVAFGTRPSEGMTTYEQRVRPSDDGLLPQLWLPVSAYVCVMVDLITAETDWEILSYALSHLPVQMSNKHLFCGPRTRSAIIRLLSELCTVVYEDKLTTHIGPLPSGLKATDIAGLAYHTLTTLMSYHRTFNKQLQDDLLRTFLRGLNKNTTTVKPCLQALAIAAFELQPSTTKFLGEIVDKLSQIMSNPTIAGYILELLCIIGSIPSLYANFTDDNYRRVFHVPLQYITLHNRPDSHAGPAGKESYALTQHVLILAYYQIYIWFLALKLQDRPKHIPYITRHLLLANEHYTQVDEPTEVCFDWLARFTYANADSKPRISSLRESVLNPPGSSGEGVVASKSWLFGNSIVTIKTLRYSGWLEIECRRPSGLSTFLCKLENVVALGLGEQVTGEIVEAATEAIGQVQSETGSDQPTPGEVPAAEKPNIPTGLFNPASIAPPKEMELDPSYFALQLSPYPDIRRVSLRGRLIPNDDLLGRTLRSLDRVPVMDFHKVGIIYVGPGQTHEREILGNRAGSPAYTHFLDHIGRLIRLKDQKDLYTGGLDQHYDSDGQYAYAWWDVIIQMLYHTATLMPNREGDEQFAYKKLHIGNDYVRIVWNDSGKPYRFDTLATQFQYVNIVIEPHSVGTVAAFTSDAHRDEFYKVILQRAPGMPEFGMIGEFKIVSAKCLPDVVRQTSMLADFFAQIYVHTQHDTTREEYITPWRARLRQIRMYKSKLPPIAAEEPAEGILGQEVARDFSRSY</sequence>
<feature type="domain" description="Rap-GAP" evidence="3">
    <location>
        <begin position="1873"/>
        <end position="2107"/>
    </location>
</feature>
<name>A0A8H3BLH7_9AGAM</name>
<evidence type="ECO:0000256" key="2">
    <source>
        <dbReference type="SAM" id="MobiDB-lite"/>
    </source>
</evidence>
<dbReference type="Pfam" id="PF03542">
    <property type="entry name" value="Tuberin"/>
    <property type="match status" value="1"/>
</dbReference>
<dbReference type="Gene3D" id="3.40.50.11210">
    <property type="entry name" value="Rap/Ran-GAP"/>
    <property type="match status" value="1"/>
</dbReference>
<gene>
    <name evidence="4" type="ORF">RDB_LOCUS60523</name>
</gene>
<dbReference type="FunFam" id="3.40.50.11210:FF:000007">
    <property type="entry name" value="Tuberous sclerosis 2"/>
    <property type="match status" value="1"/>
</dbReference>
<evidence type="ECO:0000313" key="4">
    <source>
        <dbReference type="EMBL" id="CAE6459802.1"/>
    </source>
</evidence>
<dbReference type="PANTHER" id="PTHR10063:SF0">
    <property type="entry name" value="TUBERIN"/>
    <property type="match status" value="1"/>
</dbReference>
<dbReference type="GO" id="GO:0033596">
    <property type="term" value="C:TSC1-TSC2 complex"/>
    <property type="evidence" value="ECO:0007669"/>
    <property type="project" value="TreeGrafter"/>
</dbReference>
<dbReference type="InterPro" id="IPR000331">
    <property type="entry name" value="Rap/Ran_GAP_dom"/>
</dbReference>
<dbReference type="SUPFAM" id="SSF48371">
    <property type="entry name" value="ARM repeat"/>
    <property type="match status" value="1"/>
</dbReference>
<protein>
    <recommendedName>
        <fullName evidence="3">Rap-GAP domain-containing protein</fullName>
    </recommendedName>
</protein>
<feature type="region of interest" description="Disordered" evidence="2">
    <location>
        <begin position="1102"/>
        <end position="1175"/>
    </location>
</feature>
<dbReference type="PROSITE" id="PS50085">
    <property type="entry name" value="RAPGAP"/>
    <property type="match status" value="1"/>
</dbReference>
<accession>A0A8H3BLH7</accession>
<feature type="compositionally biased region" description="Pro residues" evidence="2">
    <location>
        <begin position="87"/>
        <end position="99"/>
    </location>
</feature>
<keyword evidence="1" id="KW-0343">GTPase activation</keyword>
<feature type="region of interest" description="Disordered" evidence="2">
    <location>
        <begin position="1"/>
        <end position="113"/>
    </location>
</feature>
<dbReference type="InterPro" id="IPR016024">
    <property type="entry name" value="ARM-type_fold"/>
</dbReference>
<dbReference type="GO" id="GO:0051056">
    <property type="term" value="P:regulation of small GTPase mediated signal transduction"/>
    <property type="evidence" value="ECO:0007669"/>
    <property type="project" value="InterPro"/>
</dbReference>
<evidence type="ECO:0000259" key="3">
    <source>
        <dbReference type="PROSITE" id="PS50085"/>
    </source>
</evidence>
<dbReference type="InterPro" id="IPR018515">
    <property type="entry name" value="Tuberin-type_domain"/>
</dbReference>
<feature type="compositionally biased region" description="Basic and acidic residues" evidence="2">
    <location>
        <begin position="1324"/>
        <end position="1337"/>
    </location>
</feature>
<feature type="compositionally biased region" description="Polar residues" evidence="2">
    <location>
        <begin position="1798"/>
        <end position="1807"/>
    </location>
</feature>